<evidence type="ECO:0000256" key="1">
    <source>
        <dbReference type="ARBA" id="ARBA00004123"/>
    </source>
</evidence>
<name>A0A8T2MZL4_9TELE</name>
<evidence type="ECO:0000256" key="2">
    <source>
        <dbReference type="ARBA" id="ARBA00018401"/>
    </source>
</evidence>
<evidence type="ECO:0000256" key="3">
    <source>
        <dbReference type="ARBA" id="ARBA00023242"/>
    </source>
</evidence>
<keyword evidence="7" id="KW-1185">Reference proteome</keyword>
<dbReference type="Proteomes" id="UP000824540">
    <property type="component" value="Unassembled WGS sequence"/>
</dbReference>
<comment type="similarity">
    <text evidence="4">Belongs to the MUSTN1 family.</text>
</comment>
<feature type="compositionally biased region" description="Basic and acidic residues" evidence="5">
    <location>
        <begin position="57"/>
        <end position="74"/>
    </location>
</feature>
<dbReference type="GO" id="GO:0042246">
    <property type="term" value="P:tissue regeneration"/>
    <property type="evidence" value="ECO:0007669"/>
    <property type="project" value="InterPro"/>
</dbReference>
<gene>
    <name evidence="6" type="ORF">JZ751_014738</name>
</gene>
<evidence type="ECO:0000256" key="4">
    <source>
        <dbReference type="ARBA" id="ARBA00044950"/>
    </source>
</evidence>
<feature type="region of interest" description="Disordered" evidence="5">
    <location>
        <begin position="134"/>
        <end position="153"/>
    </location>
</feature>
<dbReference type="Pfam" id="PF15682">
    <property type="entry name" value="Mustang"/>
    <property type="match status" value="1"/>
</dbReference>
<evidence type="ECO:0000256" key="5">
    <source>
        <dbReference type="SAM" id="MobiDB-lite"/>
    </source>
</evidence>
<evidence type="ECO:0000313" key="6">
    <source>
        <dbReference type="EMBL" id="KAG9332640.1"/>
    </source>
</evidence>
<comment type="subcellular location">
    <subcellularLocation>
        <location evidence="1">Nucleus</location>
    </subcellularLocation>
</comment>
<proteinExistence type="inferred from homology"/>
<reference evidence="6" key="1">
    <citation type="thesis" date="2021" institute="BYU ScholarsArchive" country="Provo, UT, USA">
        <title>Applications of and Algorithms for Genome Assembly and Genomic Analyses with an Emphasis on Marine Teleosts.</title>
        <authorList>
            <person name="Pickett B.D."/>
        </authorList>
    </citation>
    <scope>NUCLEOTIDE SEQUENCE</scope>
    <source>
        <strain evidence="6">HI-2016</strain>
    </source>
</reference>
<dbReference type="InterPro" id="IPR031394">
    <property type="entry name" value="MUSTN1"/>
</dbReference>
<organism evidence="6 7">
    <name type="scientific">Albula glossodonta</name>
    <name type="common">roundjaw bonefish</name>
    <dbReference type="NCBI Taxonomy" id="121402"/>
    <lineage>
        <taxon>Eukaryota</taxon>
        <taxon>Metazoa</taxon>
        <taxon>Chordata</taxon>
        <taxon>Craniata</taxon>
        <taxon>Vertebrata</taxon>
        <taxon>Euteleostomi</taxon>
        <taxon>Actinopterygii</taxon>
        <taxon>Neopterygii</taxon>
        <taxon>Teleostei</taxon>
        <taxon>Albuliformes</taxon>
        <taxon>Albulidae</taxon>
        <taxon>Albula</taxon>
    </lineage>
</organism>
<keyword evidence="3" id="KW-0539">Nucleus</keyword>
<dbReference type="OrthoDB" id="9976882at2759"/>
<dbReference type="GO" id="GO:0005634">
    <property type="term" value="C:nucleus"/>
    <property type="evidence" value="ECO:0007669"/>
    <property type="project" value="UniProtKB-SubCell"/>
</dbReference>
<sequence>MTRHGLRGRVSGKETPLKAVWPAAGQKGVLTGEEQRSRTSSSTSEPTETMSEPDEEELKKQRPLMKEEDLKGAKDKLGLRGEVKSKTFEVMEECVSIMYQGVEGIWQCELQEAPPSGWSKNKRAGKVAPSVFSSLRSGGETALSKPPTRVIRK</sequence>
<dbReference type="GO" id="GO:0035988">
    <property type="term" value="P:chondrocyte proliferation"/>
    <property type="evidence" value="ECO:0007669"/>
    <property type="project" value="InterPro"/>
</dbReference>
<dbReference type="EMBL" id="JAFBMS010000237">
    <property type="protein sequence ID" value="KAG9332640.1"/>
    <property type="molecule type" value="Genomic_DNA"/>
</dbReference>
<feature type="compositionally biased region" description="Low complexity" evidence="5">
    <location>
        <begin position="38"/>
        <end position="50"/>
    </location>
</feature>
<accession>A0A8T2MZL4</accession>
<dbReference type="GO" id="GO:0002062">
    <property type="term" value="P:chondrocyte differentiation"/>
    <property type="evidence" value="ECO:0007669"/>
    <property type="project" value="InterPro"/>
</dbReference>
<dbReference type="AlphaFoldDB" id="A0A8T2MZL4"/>
<evidence type="ECO:0000313" key="7">
    <source>
        <dbReference type="Proteomes" id="UP000824540"/>
    </source>
</evidence>
<comment type="caution">
    <text evidence="6">The sequence shown here is derived from an EMBL/GenBank/DDBJ whole genome shotgun (WGS) entry which is preliminary data.</text>
</comment>
<protein>
    <recommendedName>
        <fullName evidence="2">Musculoskeletal embryonic nuclear protein 1</fullName>
    </recommendedName>
</protein>
<feature type="region of interest" description="Disordered" evidence="5">
    <location>
        <begin position="1"/>
        <end position="74"/>
    </location>
</feature>